<name>A0AAP2UI89_9FIRM</name>
<dbReference type="GO" id="GO:0003677">
    <property type="term" value="F:DNA binding"/>
    <property type="evidence" value="ECO:0007669"/>
    <property type="project" value="UniProtKB-KW"/>
</dbReference>
<dbReference type="GO" id="GO:0005694">
    <property type="term" value="C:chromosome"/>
    <property type="evidence" value="ECO:0007669"/>
    <property type="project" value="InterPro"/>
</dbReference>
<evidence type="ECO:0000313" key="3">
    <source>
        <dbReference type="Proteomes" id="UP001204814"/>
    </source>
</evidence>
<dbReference type="AlphaFoldDB" id="A0AAP2UI89"/>
<sequence>MWNKDKYEKINMNAQTKKITGENELICLINHMIDPEYHAYEHGFVDFLNCKECNGKYILRDGKYGLFYGCSNYPKCHSTRSIADLTYSILLENGLAIYEFEIECWKCHKTIKIISYFPYFDFCSIDSNLIKIDQLSIIRLSVLDGIDKILEDDYSHVKKVYSKKAGFSYVANTCQHCGALQGSTMTLQNVFEKLNESFKTKSVKQFITKRIVINQNVLSKVEWEEIIKQIKDNN</sequence>
<evidence type="ECO:0000259" key="1">
    <source>
        <dbReference type="Pfam" id="PF01396"/>
    </source>
</evidence>
<reference evidence="2" key="1">
    <citation type="submission" date="2022-06" db="EMBL/GenBank/DDBJ databases">
        <title>Isolation of gut microbiota from human fecal samples.</title>
        <authorList>
            <person name="Pamer E.G."/>
            <person name="Barat B."/>
            <person name="Waligurski E."/>
            <person name="Medina S."/>
            <person name="Paddock L."/>
            <person name="Mostad J."/>
        </authorList>
    </citation>
    <scope>NUCLEOTIDE SEQUENCE</scope>
    <source>
        <strain evidence="2">DFI.6.24</strain>
    </source>
</reference>
<proteinExistence type="predicted"/>
<gene>
    <name evidence="2" type="ORF">NE542_15085</name>
</gene>
<dbReference type="Pfam" id="PF01396">
    <property type="entry name" value="Zn_ribbon_Top1"/>
    <property type="match status" value="1"/>
</dbReference>
<feature type="domain" description="DNA topoisomerase type IA zn finger" evidence="1">
    <location>
        <begin position="50"/>
        <end position="82"/>
    </location>
</feature>
<dbReference type="InterPro" id="IPR013498">
    <property type="entry name" value="Topo_IA_Znf"/>
</dbReference>
<dbReference type="GO" id="GO:0003916">
    <property type="term" value="F:DNA topoisomerase activity"/>
    <property type="evidence" value="ECO:0007669"/>
    <property type="project" value="InterPro"/>
</dbReference>
<dbReference type="GO" id="GO:0006265">
    <property type="term" value="P:DNA topological change"/>
    <property type="evidence" value="ECO:0007669"/>
    <property type="project" value="InterPro"/>
</dbReference>
<dbReference type="RefSeq" id="WP_117562677.1">
    <property type="nucleotide sequence ID" value="NZ_JAJDKX010000046.1"/>
</dbReference>
<evidence type="ECO:0000313" key="2">
    <source>
        <dbReference type="EMBL" id="MCQ5063140.1"/>
    </source>
</evidence>
<organism evidence="2 3">
    <name type="scientific">Faecalibacillus intestinalis</name>
    <dbReference type="NCBI Taxonomy" id="1982626"/>
    <lineage>
        <taxon>Bacteria</taxon>
        <taxon>Bacillati</taxon>
        <taxon>Bacillota</taxon>
        <taxon>Erysipelotrichia</taxon>
        <taxon>Erysipelotrichales</taxon>
        <taxon>Coprobacillaceae</taxon>
        <taxon>Faecalibacillus</taxon>
    </lineage>
</organism>
<dbReference type="SUPFAM" id="SSF57783">
    <property type="entry name" value="Zinc beta-ribbon"/>
    <property type="match status" value="1"/>
</dbReference>
<comment type="caution">
    <text evidence="2">The sequence shown here is derived from an EMBL/GenBank/DDBJ whole genome shotgun (WGS) entry which is preliminary data.</text>
</comment>
<dbReference type="Proteomes" id="UP001204814">
    <property type="component" value="Unassembled WGS sequence"/>
</dbReference>
<dbReference type="Gene3D" id="3.30.65.10">
    <property type="entry name" value="Bacterial Topoisomerase I, domain 1"/>
    <property type="match status" value="1"/>
</dbReference>
<keyword evidence="2" id="KW-0238">DNA-binding</keyword>
<accession>A0AAP2UI89</accession>
<protein>
    <submittedName>
        <fullName evidence="2">Topoisomerase DNA-binding C4 zinc finger domain-containing protein</fullName>
    </submittedName>
</protein>
<dbReference type="EMBL" id="JANGBO010000028">
    <property type="protein sequence ID" value="MCQ5063140.1"/>
    <property type="molecule type" value="Genomic_DNA"/>
</dbReference>